<dbReference type="STRING" id="1263082.A0A068RMJ8"/>
<evidence type="ECO:0000256" key="7">
    <source>
        <dbReference type="ARBA" id="ARBA00022741"/>
    </source>
</evidence>
<dbReference type="UniPathway" id="UPA00028">
    <property type="reaction ID" value="UER00005"/>
</dbReference>
<evidence type="ECO:0000256" key="3">
    <source>
        <dbReference type="ARBA" id="ARBA00012219"/>
    </source>
</evidence>
<dbReference type="InterPro" id="IPR042176">
    <property type="entry name" value="Pantoate_ligase_C"/>
</dbReference>
<evidence type="ECO:0000256" key="8">
    <source>
        <dbReference type="ARBA" id="ARBA00022840"/>
    </source>
</evidence>
<protein>
    <recommendedName>
        <fullName evidence="4">Pantoate--beta-alanine ligase</fullName>
        <ecNumber evidence="3">6.3.2.1</ecNumber>
    </recommendedName>
    <alternativeName>
        <fullName evidence="10">Pantoate-activating enzyme</fullName>
    </alternativeName>
    <alternativeName>
        <fullName evidence="9">Pantothenate synthetase</fullName>
    </alternativeName>
</protein>
<comment type="catalytic activity">
    <reaction evidence="11">
        <text>(R)-pantoate + beta-alanine + ATP = (R)-pantothenate + AMP + diphosphate + H(+)</text>
        <dbReference type="Rhea" id="RHEA:10912"/>
        <dbReference type="ChEBI" id="CHEBI:15378"/>
        <dbReference type="ChEBI" id="CHEBI:15980"/>
        <dbReference type="ChEBI" id="CHEBI:29032"/>
        <dbReference type="ChEBI" id="CHEBI:30616"/>
        <dbReference type="ChEBI" id="CHEBI:33019"/>
        <dbReference type="ChEBI" id="CHEBI:57966"/>
        <dbReference type="ChEBI" id="CHEBI:456215"/>
        <dbReference type="EC" id="6.3.2.1"/>
    </reaction>
</comment>
<evidence type="ECO:0000256" key="2">
    <source>
        <dbReference type="ARBA" id="ARBA00009256"/>
    </source>
</evidence>
<comment type="pathway">
    <text evidence="1">Cofactor biosynthesis; (R)-pantothenate biosynthesis; (R)-pantothenate from (R)-pantoate and beta-alanine: step 1/1.</text>
</comment>
<evidence type="ECO:0000256" key="11">
    <source>
        <dbReference type="ARBA" id="ARBA00048258"/>
    </source>
</evidence>
<dbReference type="PANTHER" id="PTHR21299:SF1">
    <property type="entry name" value="PANTOATE--BETA-ALANINE LIGASE"/>
    <property type="match status" value="1"/>
</dbReference>
<name>A0A068RMJ8_9FUNG</name>
<sequence>MASIRVPPGIRLFDKIADFRAWRRQILLNGQSLGYVPTMGALHQGHLALVTAAKQQCDQVALTIFVNPAQFAPTEDLSSYPRTLQSDLDKLAITAPQAAVLVPQVAEMYPGGIELDVNKQKGAFVEVKGLSHQLEGITRPHFFRGVATVVTKFLNIVQPDHVYFGQKDVQQCMVLRRMIRDLHFGIKMNVCPTVREQDGLAMSSRNVYLSPSQRQHALVLYRALMLMQNMYDNTTKHAPTLVAAATDYINKAAQKVADSGEDWEMKLDYISINAPDDLSEITGDINSGCIISGAVFVGKTRLIDNLIIDVDF</sequence>
<dbReference type="AlphaFoldDB" id="A0A068RMJ8"/>
<dbReference type="NCBIfam" id="TIGR00018">
    <property type="entry name" value="panC"/>
    <property type="match status" value="1"/>
</dbReference>
<evidence type="ECO:0000256" key="6">
    <source>
        <dbReference type="ARBA" id="ARBA00022655"/>
    </source>
</evidence>
<dbReference type="OrthoDB" id="2020436at2759"/>
<comment type="caution">
    <text evidence="12">The sequence shown here is derived from an EMBL/GenBank/DDBJ whole genome shotgun (WGS) entry which is preliminary data.</text>
</comment>
<reference evidence="12" key="1">
    <citation type="submission" date="2013-08" db="EMBL/GenBank/DDBJ databases">
        <title>Gene expansion shapes genome architecture in the human pathogen Lichtheimia corymbifera: an evolutionary genomics analysis in the ancient terrestrial Mucorales (Mucoromycotina).</title>
        <authorList>
            <person name="Schwartze V.U."/>
            <person name="Winter S."/>
            <person name="Shelest E."/>
            <person name="Marcet-Houben M."/>
            <person name="Horn F."/>
            <person name="Wehner S."/>
            <person name="Hoffmann K."/>
            <person name="Riege K."/>
            <person name="Sammeth M."/>
            <person name="Nowrousian M."/>
            <person name="Valiante V."/>
            <person name="Linde J."/>
            <person name="Jacobsen I.D."/>
            <person name="Marz M."/>
            <person name="Brakhage A.A."/>
            <person name="Gabaldon T."/>
            <person name="Bocker S."/>
            <person name="Voigt K."/>
        </authorList>
    </citation>
    <scope>NUCLEOTIDE SEQUENCE [LARGE SCALE GENOMIC DNA]</scope>
    <source>
        <strain evidence="12">FSU 9682</strain>
    </source>
</reference>
<evidence type="ECO:0000256" key="1">
    <source>
        <dbReference type="ARBA" id="ARBA00004990"/>
    </source>
</evidence>
<evidence type="ECO:0000313" key="13">
    <source>
        <dbReference type="Proteomes" id="UP000027586"/>
    </source>
</evidence>
<keyword evidence="13" id="KW-1185">Reference proteome</keyword>
<dbReference type="Gene3D" id="3.40.50.620">
    <property type="entry name" value="HUPs"/>
    <property type="match status" value="1"/>
</dbReference>
<dbReference type="SUPFAM" id="SSF52374">
    <property type="entry name" value="Nucleotidylyl transferase"/>
    <property type="match status" value="1"/>
</dbReference>
<keyword evidence="6" id="KW-0566">Pantothenate biosynthesis</keyword>
<accession>A0A068RMJ8</accession>
<keyword evidence="5" id="KW-0436">Ligase</keyword>
<dbReference type="Proteomes" id="UP000027586">
    <property type="component" value="Unassembled WGS sequence"/>
</dbReference>
<dbReference type="EMBL" id="CBTN010000008">
    <property type="protein sequence ID" value="CDH50857.1"/>
    <property type="molecule type" value="Genomic_DNA"/>
</dbReference>
<dbReference type="InterPro" id="IPR014729">
    <property type="entry name" value="Rossmann-like_a/b/a_fold"/>
</dbReference>
<gene>
    <name evidence="12" type="ORF">LCOR_02543.1</name>
</gene>
<dbReference type="PANTHER" id="PTHR21299">
    <property type="entry name" value="CYTIDYLATE KINASE/PANTOATE-BETA-ALANINE LIGASE"/>
    <property type="match status" value="1"/>
</dbReference>
<proteinExistence type="inferred from homology"/>
<dbReference type="EC" id="6.3.2.1" evidence="3"/>
<dbReference type="InterPro" id="IPR004821">
    <property type="entry name" value="Cyt_trans-like"/>
</dbReference>
<dbReference type="GO" id="GO:0015940">
    <property type="term" value="P:pantothenate biosynthetic process"/>
    <property type="evidence" value="ECO:0007669"/>
    <property type="project" value="UniProtKB-UniPathway"/>
</dbReference>
<dbReference type="HAMAP" id="MF_00158">
    <property type="entry name" value="PanC"/>
    <property type="match status" value="1"/>
</dbReference>
<evidence type="ECO:0000256" key="10">
    <source>
        <dbReference type="ARBA" id="ARBA00032806"/>
    </source>
</evidence>
<comment type="similarity">
    <text evidence="2">Belongs to the pantothenate synthetase family.</text>
</comment>
<dbReference type="Gene3D" id="3.30.1300.10">
    <property type="entry name" value="Pantoate-beta-alanine ligase, C-terminal domain"/>
    <property type="match status" value="1"/>
</dbReference>
<keyword evidence="8" id="KW-0067">ATP-binding</keyword>
<evidence type="ECO:0000256" key="5">
    <source>
        <dbReference type="ARBA" id="ARBA00022598"/>
    </source>
</evidence>
<dbReference type="GO" id="GO:0004592">
    <property type="term" value="F:pantoate-beta-alanine ligase activity"/>
    <property type="evidence" value="ECO:0007669"/>
    <property type="project" value="UniProtKB-EC"/>
</dbReference>
<evidence type="ECO:0000256" key="4">
    <source>
        <dbReference type="ARBA" id="ARBA00015647"/>
    </source>
</evidence>
<evidence type="ECO:0000313" key="12">
    <source>
        <dbReference type="EMBL" id="CDH50857.1"/>
    </source>
</evidence>
<evidence type="ECO:0000256" key="9">
    <source>
        <dbReference type="ARBA" id="ARBA00029902"/>
    </source>
</evidence>
<dbReference type="GO" id="GO:0005524">
    <property type="term" value="F:ATP binding"/>
    <property type="evidence" value="ECO:0007669"/>
    <property type="project" value="UniProtKB-KW"/>
</dbReference>
<dbReference type="FunFam" id="3.40.50.620:FF:000013">
    <property type="entry name" value="Pantothenate synthetase"/>
    <property type="match status" value="1"/>
</dbReference>
<keyword evidence="7" id="KW-0547">Nucleotide-binding</keyword>
<dbReference type="NCBIfam" id="TIGR00125">
    <property type="entry name" value="cyt_tran_rel"/>
    <property type="match status" value="1"/>
</dbReference>
<organism evidence="12 13">
    <name type="scientific">Lichtheimia corymbifera JMRC:FSU:9682</name>
    <dbReference type="NCBI Taxonomy" id="1263082"/>
    <lineage>
        <taxon>Eukaryota</taxon>
        <taxon>Fungi</taxon>
        <taxon>Fungi incertae sedis</taxon>
        <taxon>Mucoromycota</taxon>
        <taxon>Mucoromycotina</taxon>
        <taxon>Mucoromycetes</taxon>
        <taxon>Mucorales</taxon>
        <taxon>Lichtheimiaceae</taxon>
        <taxon>Lichtheimia</taxon>
    </lineage>
</organism>
<dbReference type="CDD" id="cd00560">
    <property type="entry name" value="PanC"/>
    <property type="match status" value="1"/>
</dbReference>
<dbReference type="VEuPathDB" id="FungiDB:LCOR_02543.1"/>
<dbReference type="InterPro" id="IPR003721">
    <property type="entry name" value="Pantoate_ligase"/>
</dbReference>
<dbReference type="Pfam" id="PF02569">
    <property type="entry name" value="Pantoate_ligase"/>
    <property type="match status" value="1"/>
</dbReference>